<dbReference type="AlphaFoldDB" id="A0A9X4KQE5"/>
<evidence type="ECO:0000313" key="2">
    <source>
        <dbReference type="EMBL" id="MDG0809301.1"/>
    </source>
</evidence>
<evidence type="ECO:0000313" key="3">
    <source>
        <dbReference type="Proteomes" id="UP001153404"/>
    </source>
</evidence>
<proteinExistence type="predicted"/>
<dbReference type="InterPro" id="IPR036388">
    <property type="entry name" value="WH-like_DNA-bd_sf"/>
</dbReference>
<evidence type="ECO:0000259" key="1">
    <source>
        <dbReference type="Pfam" id="PF03551"/>
    </source>
</evidence>
<keyword evidence="3" id="KW-1185">Reference proteome</keyword>
<comment type="caution">
    <text evidence="2">The sequence shown here is derived from an EMBL/GenBank/DDBJ whole genome shotgun (WGS) entry which is preliminary data.</text>
</comment>
<dbReference type="InterPro" id="IPR036390">
    <property type="entry name" value="WH_DNA-bd_sf"/>
</dbReference>
<organism evidence="2 3">
    <name type="scientific">Cohnella rhizosphaerae</name>
    <dbReference type="NCBI Taxonomy" id="1457232"/>
    <lineage>
        <taxon>Bacteria</taxon>
        <taxon>Bacillati</taxon>
        <taxon>Bacillota</taxon>
        <taxon>Bacilli</taxon>
        <taxon>Bacillales</taxon>
        <taxon>Paenibacillaceae</taxon>
        <taxon>Cohnella</taxon>
    </lineage>
</organism>
<feature type="domain" description="Transcription regulator PadR N-terminal" evidence="1">
    <location>
        <begin position="17"/>
        <end position="90"/>
    </location>
</feature>
<reference evidence="2" key="1">
    <citation type="submission" date="2022-10" db="EMBL/GenBank/DDBJ databases">
        <title>Comparative genomic analysis of Cohnella hashimotonis sp. nov., isolated from the International Space Station.</title>
        <authorList>
            <person name="Simpson A."/>
            <person name="Venkateswaran K."/>
        </authorList>
    </citation>
    <scope>NUCLEOTIDE SEQUENCE</scope>
    <source>
        <strain evidence="2">DSM 28161</strain>
    </source>
</reference>
<dbReference type="SUPFAM" id="SSF46785">
    <property type="entry name" value="Winged helix' DNA-binding domain"/>
    <property type="match status" value="1"/>
</dbReference>
<name>A0A9X4KQE5_9BACL</name>
<dbReference type="PANTHER" id="PTHR33169:SF13">
    <property type="entry name" value="PADR-FAMILY TRANSCRIPTIONAL REGULATOR"/>
    <property type="match status" value="1"/>
</dbReference>
<dbReference type="InterPro" id="IPR005149">
    <property type="entry name" value="Tscrpt_reg_PadR_N"/>
</dbReference>
<dbReference type="Proteomes" id="UP001153404">
    <property type="component" value="Unassembled WGS sequence"/>
</dbReference>
<protein>
    <submittedName>
        <fullName evidence="2">PadR family transcriptional regulator</fullName>
    </submittedName>
</protein>
<dbReference type="Pfam" id="PF03551">
    <property type="entry name" value="PadR"/>
    <property type="match status" value="1"/>
</dbReference>
<gene>
    <name evidence="2" type="ORF">OMP40_07840</name>
</gene>
<dbReference type="InterPro" id="IPR052509">
    <property type="entry name" value="Metal_resp_DNA-bind_regulator"/>
</dbReference>
<dbReference type="EMBL" id="JAPDIA010000003">
    <property type="protein sequence ID" value="MDG0809301.1"/>
    <property type="molecule type" value="Genomic_DNA"/>
</dbReference>
<dbReference type="Gene3D" id="1.10.10.10">
    <property type="entry name" value="Winged helix-like DNA-binding domain superfamily/Winged helix DNA-binding domain"/>
    <property type="match status" value="1"/>
</dbReference>
<dbReference type="RefSeq" id="WP_277530528.1">
    <property type="nucleotide sequence ID" value="NZ_JAPDIA010000003.1"/>
</dbReference>
<sequence length="111" mass="12117">MDKSKQILPLTEAFYYILVTLCAEPSHGYGMMQEVERMSGGRLKIGAGTLYTALNTLQGKGLIEPYPGAEGTDARRKLYAITTSGRTVLAAEVERLEELLTAGRHALNGRD</sequence>
<dbReference type="PANTHER" id="PTHR33169">
    <property type="entry name" value="PADR-FAMILY TRANSCRIPTIONAL REGULATOR"/>
    <property type="match status" value="1"/>
</dbReference>
<accession>A0A9X4KQE5</accession>